<sequence length="255" mass="29636">MKKNLSISVIEFDIEWENPQANLEFLEDQLESISTDLVILPEMFTTGFSMNAGKIAEEPFGKTYQWMKSKAVQGNFAICGSVSTKENEKFYNRMYFVTPNETKVYDKKHLFGYGKETEAYSAGNEIITVEYLGWKFRLIVCYDLRFPVWCRNSDEYDALICVANWPAVRVEPWKALLKVRAIENMAYVVGVNRIGTDDYDLKYNGNSKVFDPVGEELKPKKSAQSLLQFEISKEIIENYRKNYGFLNDRDQFELK</sequence>
<dbReference type="PANTHER" id="PTHR47799">
    <property type="entry name" value="OMEGA-AMIDASE YAFV"/>
    <property type="match status" value="1"/>
</dbReference>
<dbReference type="Pfam" id="PF00795">
    <property type="entry name" value="CN_hydrolase"/>
    <property type="match status" value="1"/>
</dbReference>
<feature type="domain" description="CN hydrolase" evidence="1">
    <location>
        <begin position="5"/>
        <end position="233"/>
    </location>
</feature>
<evidence type="ECO:0000313" key="2">
    <source>
        <dbReference type="EMBL" id="MET3731458.1"/>
    </source>
</evidence>
<dbReference type="InterPro" id="IPR052737">
    <property type="entry name" value="Omega-amidase_YafV"/>
</dbReference>
<dbReference type="RefSeq" id="WP_354507751.1">
    <property type="nucleotide sequence ID" value="NZ_JBEPMO010000004.1"/>
</dbReference>
<protein>
    <submittedName>
        <fullName evidence="2">Amidohydrolase</fullName>
    </submittedName>
</protein>
<dbReference type="PANTHER" id="PTHR47799:SF1">
    <property type="entry name" value="OMEGA-AMIDASE YAFV"/>
    <property type="match status" value="1"/>
</dbReference>
<organism evidence="2 3">
    <name type="scientific">Moheibacter stercoris</name>
    <dbReference type="NCBI Taxonomy" id="1628251"/>
    <lineage>
        <taxon>Bacteria</taxon>
        <taxon>Pseudomonadati</taxon>
        <taxon>Bacteroidota</taxon>
        <taxon>Flavobacteriia</taxon>
        <taxon>Flavobacteriales</taxon>
        <taxon>Weeksellaceae</taxon>
        <taxon>Moheibacter</taxon>
    </lineage>
</organism>
<evidence type="ECO:0000313" key="3">
    <source>
        <dbReference type="Proteomes" id="UP001549146"/>
    </source>
</evidence>
<comment type="caution">
    <text evidence="2">The sequence shown here is derived from an EMBL/GenBank/DDBJ whole genome shotgun (WGS) entry which is preliminary data.</text>
</comment>
<keyword evidence="3" id="KW-1185">Reference proteome</keyword>
<gene>
    <name evidence="2" type="ORF">ABID46_001027</name>
</gene>
<name>A0ABV2LSA1_9FLAO</name>
<reference evidence="2 3" key="1">
    <citation type="submission" date="2024-06" db="EMBL/GenBank/DDBJ databases">
        <title>Genomic Encyclopedia of Type Strains, Phase IV (KMG-IV): sequencing the most valuable type-strain genomes for metagenomic binning, comparative biology and taxonomic classification.</title>
        <authorList>
            <person name="Goeker M."/>
        </authorList>
    </citation>
    <scope>NUCLEOTIDE SEQUENCE [LARGE SCALE GENOMIC DNA]</scope>
    <source>
        <strain evidence="2 3">DSM 29388</strain>
    </source>
</reference>
<dbReference type="EMBL" id="JBEPMO010000004">
    <property type="protein sequence ID" value="MET3731458.1"/>
    <property type="molecule type" value="Genomic_DNA"/>
</dbReference>
<dbReference type="InterPro" id="IPR036526">
    <property type="entry name" value="C-N_Hydrolase_sf"/>
</dbReference>
<evidence type="ECO:0000259" key="1">
    <source>
        <dbReference type="PROSITE" id="PS50263"/>
    </source>
</evidence>
<dbReference type="PROSITE" id="PS50263">
    <property type="entry name" value="CN_HYDROLASE"/>
    <property type="match status" value="1"/>
</dbReference>
<dbReference type="InterPro" id="IPR003010">
    <property type="entry name" value="C-N_Hydrolase"/>
</dbReference>
<dbReference type="SUPFAM" id="SSF56317">
    <property type="entry name" value="Carbon-nitrogen hydrolase"/>
    <property type="match status" value="1"/>
</dbReference>
<dbReference type="Proteomes" id="UP001549146">
    <property type="component" value="Unassembled WGS sequence"/>
</dbReference>
<dbReference type="CDD" id="cd07575">
    <property type="entry name" value="Xc-1258_like"/>
    <property type="match status" value="1"/>
</dbReference>
<proteinExistence type="predicted"/>
<accession>A0ABV2LSA1</accession>
<dbReference type="Gene3D" id="3.60.110.10">
    <property type="entry name" value="Carbon-nitrogen hydrolase"/>
    <property type="match status" value="1"/>
</dbReference>